<dbReference type="InterPro" id="IPR013656">
    <property type="entry name" value="PAS_4"/>
</dbReference>
<feature type="domain" description="EAL" evidence="2">
    <location>
        <begin position="461"/>
        <end position="710"/>
    </location>
</feature>
<dbReference type="SMART" id="SM00052">
    <property type="entry name" value="EAL"/>
    <property type="match status" value="1"/>
</dbReference>
<dbReference type="EMBL" id="VFML01000001">
    <property type="protein sequence ID" value="TQJ05566.1"/>
    <property type="molecule type" value="Genomic_DNA"/>
</dbReference>
<comment type="caution">
    <text evidence="4">The sequence shown here is derived from an EMBL/GenBank/DDBJ whole genome shotgun (WGS) entry which is preliminary data.</text>
</comment>
<dbReference type="InterPro" id="IPR029787">
    <property type="entry name" value="Nucleotide_cyclase"/>
</dbReference>
<evidence type="ECO:0000313" key="4">
    <source>
        <dbReference type="EMBL" id="TQJ05566.1"/>
    </source>
</evidence>
<dbReference type="Pfam" id="PF08448">
    <property type="entry name" value="PAS_4"/>
    <property type="match status" value="1"/>
</dbReference>
<feature type="domain" description="PAS" evidence="1">
    <location>
        <begin position="161"/>
        <end position="231"/>
    </location>
</feature>
<dbReference type="CDD" id="cd00130">
    <property type="entry name" value="PAS"/>
    <property type="match status" value="1"/>
</dbReference>
<keyword evidence="5" id="KW-1185">Reference proteome</keyword>
<sequence length="710" mass="77212">MTLSLSGDLSASAGVPEPRGTDVRWRAKLARKWARRLGTGEPSGLGAEELEPRLAELVDRLCAIVTGDPFAADQAVGLGAGLAELDRAGETTLRCTLDVLGKNLLRGLGPRREGDLAERVLAVLAALAAGYSGALRSSTTELQESNLVESLRQARGHLESTKAQFDELFIRSASGVAITDLDGRLLRTNEAFQRILDRSAAELTELTLFEVVQRPEAEALRECWQDLLGGMPQPLRQWRTLMRSDGEAVLANLSISLLRDGEGRPDRYVTIVEDDTDLALLQNRMSHQSLHDMTTALPNRQFFTSYLEKALGRADPTTGVTVYHLDLDAFSLVADGLGRQVGDQLLRWVADRLRQVFADEESMVARFSGDEFAVAVENAPGGPDVVSTVARINEALAEPVYLDGRGVAASASIGVVHHPPRDIAPEELLRAADTTLRRARRNGCRQWELFDAGQDLADRERFSLAASMPGAWETGQIRPVYVPIVDLAQGTVVGIEAMLRWDHPEFGALPHEKCVELAERTGLTLPLGTWLMKLACERIGESGDLPFSVNLTPNQAVDPDLVSNVLRALEDSGMHPHRLRLVFPLRELVTERGEAADNLRVLADVGVCIVVRDFDGGLADLTCLEDLPVCAVRLARRLVDRLAPSTGRFQVAEVLGDLVRLMHSAGVLVVIDGVETAEQAAWWRDIGADRALGGRYAPAGPVDDPTALLP</sequence>
<dbReference type="InterPro" id="IPR001633">
    <property type="entry name" value="EAL_dom"/>
</dbReference>
<dbReference type="InterPro" id="IPR000014">
    <property type="entry name" value="PAS"/>
</dbReference>
<dbReference type="CDD" id="cd01949">
    <property type="entry name" value="GGDEF"/>
    <property type="match status" value="1"/>
</dbReference>
<dbReference type="CDD" id="cd01948">
    <property type="entry name" value="EAL"/>
    <property type="match status" value="1"/>
</dbReference>
<dbReference type="PROSITE" id="PS50112">
    <property type="entry name" value="PAS"/>
    <property type="match status" value="1"/>
</dbReference>
<dbReference type="SUPFAM" id="SSF55785">
    <property type="entry name" value="PYP-like sensor domain (PAS domain)"/>
    <property type="match status" value="1"/>
</dbReference>
<evidence type="ECO:0000259" key="3">
    <source>
        <dbReference type="PROSITE" id="PS50887"/>
    </source>
</evidence>
<dbReference type="PROSITE" id="PS50887">
    <property type="entry name" value="GGDEF"/>
    <property type="match status" value="1"/>
</dbReference>
<dbReference type="SMART" id="SM00267">
    <property type="entry name" value="GGDEF"/>
    <property type="match status" value="1"/>
</dbReference>
<dbReference type="InterPro" id="IPR000160">
    <property type="entry name" value="GGDEF_dom"/>
</dbReference>
<dbReference type="Proteomes" id="UP000320876">
    <property type="component" value="Unassembled WGS sequence"/>
</dbReference>
<dbReference type="PROSITE" id="PS50883">
    <property type="entry name" value="EAL"/>
    <property type="match status" value="1"/>
</dbReference>
<organism evidence="4 5">
    <name type="scientific">Amycolatopsis cihanbeyliensis</name>
    <dbReference type="NCBI Taxonomy" id="1128664"/>
    <lineage>
        <taxon>Bacteria</taxon>
        <taxon>Bacillati</taxon>
        <taxon>Actinomycetota</taxon>
        <taxon>Actinomycetes</taxon>
        <taxon>Pseudonocardiales</taxon>
        <taxon>Pseudonocardiaceae</taxon>
        <taxon>Amycolatopsis</taxon>
    </lineage>
</organism>
<evidence type="ECO:0000259" key="1">
    <source>
        <dbReference type="PROSITE" id="PS50112"/>
    </source>
</evidence>
<dbReference type="InterPro" id="IPR035965">
    <property type="entry name" value="PAS-like_dom_sf"/>
</dbReference>
<dbReference type="PANTHER" id="PTHR44757">
    <property type="entry name" value="DIGUANYLATE CYCLASE DGCP"/>
    <property type="match status" value="1"/>
</dbReference>
<dbReference type="Pfam" id="PF00563">
    <property type="entry name" value="EAL"/>
    <property type="match status" value="1"/>
</dbReference>
<dbReference type="NCBIfam" id="TIGR00229">
    <property type="entry name" value="sensory_box"/>
    <property type="match status" value="1"/>
</dbReference>
<dbReference type="InterPro" id="IPR043128">
    <property type="entry name" value="Rev_trsase/Diguanyl_cyclase"/>
</dbReference>
<dbReference type="PANTHER" id="PTHR44757:SF2">
    <property type="entry name" value="BIOFILM ARCHITECTURE MAINTENANCE PROTEIN MBAA"/>
    <property type="match status" value="1"/>
</dbReference>
<dbReference type="NCBIfam" id="TIGR00254">
    <property type="entry name" value="GGDEF"/>
    <property type="match status" value="1"/>
</dbReference>
<dbReference type="OrthoDB" id="23692at2"/>
<evidence type="ECO:0000259" key="2">
    <source>
        <dbReference type="PROSITE" id="PS50883"/>
    </source>
</evidence>
<dbReference type="SUPFAM" id="SSF55073">
    <property type="entry name" value="Nucleotide cyclase"/>
    <property type="match status" value="1"/>
</dbReference>
<accession>A0A542DRA5</accession>
<dbReference type="Pfam" id="PF00990">
    <property type="entry name" value="GGDEF"/>
    <property type="match status" value="1"/>
</dbReference>
<name>A0A542DRA5_AMYCI</name>
<dbReference type="Gene3D" id="3.30.70.270">
    <property type="match status" value="1"/>
</dbReference>
<dbReference type="Gene3D" id="3.20.20.450">
    <property type="entry name" value="EAL domain"/>
    <property type="match status" value="1"/>
</dbReference>
<dbReference type="Gene3D" id="3.30.450.20">
    <property type="entry name" value="PAS domain"/>
    <property type="match status" value="1"/>
</dbReference>
<dbReference type="RefSeq" id="WP_142001072.1">
    <property type="nucleotide sequence ID" value="NZ_VFML01000001.1"/>
</dbReference>
<proteinExistence type="predicted"/>
<dbReference type="InterPro" id="IPR052155">
    <property type="entry name" value="Biofilm_reg_signaling"/>
</dbReference>
<dbReference type="InterPro" id="IPR035919">
    <property type="entry name" value="EAL_sf"/>
</dbReference>
<protein>
    <submittedName>
        <fullName evidence="4">PAS domain S-box-containing protein/diguanylate cyclase (GGDEF)-like protein</fullName>
    </submittedName>
</protein>
<reference evidence="4 5" key="1">
    <citation type="submission" date="2019-06" db="EMBL/GenBank/DDBJ databases">
        <title>Sequencing the genomes of 1000 actinobacteria strains.</title>
        <authorList>
            <person name="Klenk H.-P."/>
        </authorList>
    </citation>
    <scope>NUCLEOTIDE SEQUENCE [LARGE SCALE GENOMIC DNA]</scope>
    <source>
        <strain evidence="4 5">DSM 45679</strain>
    </source>
</reference>
<evidence type="ECO:0000313" key="5">
    <source>
        <dbReference type="Proteomes" id="UP000320876"/>
    </source>
</evidence>
<dbReference type="AlphaFoldDB" id="A0A542DRA5"/>
<dbReference type="SMART" id="SM00091">
    <property type="entry name" value="PAS"/>
    <property type="match status" value="1"/>
</dbReference>
<feature type="domain" description="GGDEF" evidence="3">
    <location>
        <begin position="318"/>
        <end position="452"/>
    </location>
</feature>
<gene>
    <name evidence="4" type="ORF">FB471_5403</name>
</gene>
<dbReference type="SUPFAM" id="SSF141868">
    <property type="entry name" value="EAL domain-like"/>
    <property type="match status" value="1"/>
</dbReference>